<dbReference type="EMBL" id="FWEW01002840">
    <property type="protein sequence ID" value="SLM38775.1"/>
    <property type="molecule type" value="Genomic_DNA"/>
</dbReference>
<evidence type="ECO:0000259" key="2">
    <source>
        <dbReference type="Pfam" id="PF00292"/>
    </source>
</evidence>
<sequence length="196" mass="22440">MPSGGSHPRYTDEVRNLIQDSVTAGARTCDIASYLRVSDSMVSRLRGFYETFGTVSPAHPGVQGRPRKIHKEAEEGVIDFLDEYPTARQDEVCDFLADEYDIHTTPSSVCRLFKRLQFSSKLVERQHGEQDPLLRASYLADLTQYSADQLIYVDESASNERTRDRKYVTPQTAKRYFEHCGIYIPDDLEDVDYNEL</sequence>
<dbReference type="InterPro" id="IPR036388">
    <property type="entry name" value="WH-like_DNA-bd_sf"/>
</dbReference>
<reference evidence="4" key="1">
    <citation type="submission" date="2017-03" db="EMBL/GenBank/DDBJ databases">
        <authorList>
            <person name="Sharma R."/>
            <person name="Thines M."/>
        </authorList>
    </citation>
    <scope>NUCLEOTIDE SEQUENCE [LARGE SCALE GENOMIC DNA]</scope>
</reference>
<dbReference type="SUPFAM" id="SSF46689">
    <property type="entry name" value="Homeodomain-like"/>
    <property type="match status" value="1"/>
</dbReference>
<dbReference type="Gene3D" id="1.10.10.10">
    <property type="entry name" value="Winged helix-like DNA-binding domain superfamily/Winged helix DNA-binding domain"/>
    <property type="match status" value="1"/>
</dbReference>
<feature type="domain" description="Paired" evidence="2">
    <location>
        <begin position="11"/>
        <end position="106"/>
    </location>
</feature>
<keyword evidence="3" id="KW-0238">DNA-binding</keyword>
<dbReference type="Pfam" id="PF00292">
    <property type="entry name" value="PAX"/>
    <property type="match status" value="1"/>
</dbReference>
<protein>
    <submittedName>
        <fullName evidence="3">Winged helix-turn-helix DNA-binding domain</fullName>
    </submittedName>
</protein>
<dbReference type="InterPro" id="IPR001523">
    <property type="entry name" value="Paired_dom"/>
</dbReference>
<accession>A0A1W5D6U0</accession>
<organism evidence="3 4">
    <name type="scientific">Lasallia pustulata</name>
    <dbReference type="NCBI Taxonomy" id="136370"/>
    <lineage>
        <taxon>Eukaryota</taxon>
        <taxon>Fungi</taxon>
        <taxon>Dikarya</taxon>
        <taxon>Ascomycota</taxon>
        <taxon>Pezizomycotina</taxon>
        <taxon>Lecanoromycetes</taxon>
        <taxon>OSLEUM clade</taxon>
        <taxon>Umbilicariomycetidae</taxon>
        <taxon>Umbilicariales</taxon>
        <taxon>Umbilicariaceae</taxon>
        <taxon>Lasallia</taxon>
    </lineage>
</organism>
<keyword evidence="1" id="KW-0563">Paired box</keyword>
<dbReference type="AlphaFoldDB" id="A0A1W5D6U0"/>
<dbReference type="Proteomes" id="UP000192927">
    <property type="component" value="Unassembled WGS sequence"/>
</dbReference>
<name>A0A1W5D6U0_9LECA</name>
<evidence type="ECO:0000313" key="3">
    <source>
        <dbReference type="EMBL" id="SLM38775.1"/>
    </source>
</evidence>
<proteinExistence type="predicted"/>
<dbReference type="GO" id="GO:0006355">
    <property type="term" value="P:regulation of DNA-templated transcription"/>
    <property type="evidence" value="ECO:0007669"/>
    <property type="project" value="InterPro"/>
</dbReference>
<dbReference type="GO" id="GO:0003677">
    <property type="term" value="F:DNA binding"/>
    <property type="evidence" value="ECO:0007669"/>
    <property type="project" value="UniProtKB-KW"/>
</dbReference>
<evidence type="ECO:0000256" key="1">
    <source>
        <dbReference type="ARBA" id="ARBA00022724"/>
    </source>
</evidence>
<keyword evidence="4" id="KW-1185">Reference proteome</keyword>
<evidence type="ECO:0000313" key="4">
    <source>
        <dbReference type="Proteomes" id="UP000192927"/>
    </source>
</evidence>
<dbReference type="InterPro" id="IPR009057">
    <property type="entry name" value="Homeodomain-like_sf"/>
</dbReference>